<keyword evidence="4 6" id="KW-1133">Transmembrane helix</keyword>
<evidence type="ECO:0000256" key="3">
    <source>
        <dbReference type="ARBA" id="ARBA00022692"/>
    </source>
</evidence>
<evidence type="ECO:0000256" key="1">
    <source>
        <dbReference type="ARBA" id="ARBA00004651"/>
    </source>
</evidence>
<evidence type="ECO:0000256" key="4">
    <source>
        <dbReference type="ARBA" id="ARBA00022989"/>
    </source>
</evidence>
<keyword evidence="9" id="KW-1185">Reference proteome</keyword>
<dbReference type="GO" id="GO:0016755">
    <property type="term" value="F:aminoacyltransferase activity"/>
    <property type="evidence" value="ECO:0007669"/>
    <property type="project" value="TreeGrafter"/>
</dbReference>
<dbReference type="SUPFAM" id="SSF144091">
    <property type="entry name" value="Rhomboid-like"/>
    <property type="match status" value="1"/>
</dbReference>
<feature type="transmembrane region" description="Helical" evidence="6">
    <location>
        <begin position="185"/>
        <end position="200"/>
    </location>
</feature>
<dbReference type="InterPro" id="IPR035952">
    <property type="entry name" value="Rhomboid-like_sf"/>
</dbReference>
<sequence>MSPSTSSVSADEEVEALPPASPLRRIGAAVSRVGHAALDRARRTPASVAFALSVLLVSVLARVGGISEEFIEARASDPGRLWTLLLGVWSTPSWHAGLALVLAFLVIGGLFEAVMGTRRWLLAFTASAAGGVLVVQAAHAILVATGSTWGDEHAARTPLIAAIFGIAGLAAAGSQWMGVLGRRRLLAYLFAALIVLAAFGGSPQGIGALGGATVGALLGLVLVPKGRHARSLIGTRHRGRSMIALVVLTLSAGTVLAALSAHAIGPLSTAALGLDPGDLTAESLDLLCATSTDAECQKALAAVGTRGITSRLLMMMPFLLQAALAHELAKGRRSAMIGTIVLESTIAVFAFARVVADSLQFEFSNATGDLTRVLLPLSPLAHRLIPVLVPLAMVALVAWNRDWFTVRSTRRTVRRSALVAGLAPLLVGIAVVSAGAVLRNATVPDASPALLAWNFFVRLLPPSALSHLIPTLLPVTAIGHLIVEWAPLLVWAAWTVSVLLISTSGPRVDERPSAKAMEVKDFVREVGAGSLGWMLTWPGNERWLAEDGSALVTYRTASGVRLTITDPAAAPGALEAAVTAFARSASEDSMIPALYSVHADTARVARRLGWTTIRVAEEAVIDLPGLAFTGKKFQDVRTALNRAAKEGIRAEWTSFPSAPEGIRDQVRAISTAWAGDKALPEMGFTLGSLAEIDDEDTRLLLAIDEDGTVHAVTSWLPVFEEGELIGLTLDVMRRRDNSFRPVIEFLIASAALAAKDEGLQILSLSGAPLAHSGLAPADPELDSTSAQRFAPVLDSVGGFLEPVYGFRSLLFFKKKFQPRFEPLYLAVPEVLDIPAVSMAIGKAYLPDLGPVDAARFAQRLMKNE</sequence>
<keyword evidence="5 6" id="KW-0472">Membrane</keyword>
<dbReference type="GO" id="GO:0055091">
    <property type="term" value="P:phospholipid homeostasis"/>
    <property type="evidence" value="ECO:0007669"/>
    <property type="project" value="TreeGrafter"/>
</dbReference>
<protein>
    <submittedName>
        <fullName evidence="8">Lysylphosphatidylglycerol synthetase-like protein (DUF2156 family)</fullName>
    </submittedName>
</protein>
<dbReference type="Pfam" id="PF09924">
    <property type="entry name" value="LPG_synthase_C"/>
    <property type="match status" value="1"/>
</dbReference>
<feature type="transmembrane region" description="Helical" evidence="6">
    <location>
        <begin position="308"/>
        <end position="325"/>
    </location>
</feature>
<feature type="transmembrane region" description="Helical" evidence="6">
    <location>
        <begin position="380"/>
        <end position="399"/>
    </location>
</feature>
<gene>
    <name evidence="8" type="ORF">HD592_001775</name>
</gene>
<feature type="transmembrane region" description="Helical" evidence="6">
    <location>
        <begin position="154"/>
        <end position="173"/>
    </location>
</feature>
<evidence type="ECO:0000259" key="7">
    <source>
        <dbReference type="Pfam" id="PF09924"/>
    </source>
</evidence>
<feature type="transmembrane region" description="Helical" evidence="6">
    <location>
        <begin position="206"/>
        <end position="223"/>
    </location>
</feature>
<feature type="transmembrane region" description="Helical" evidence="6">
    <location>
        <begin position="94"/>
        <end position="114"/>
    </location>
</feature>
<dbReference type="GO" id="GO:0005886">
    <property type="term" value="C:plasma membrane"/>
    <property type="evidence" value="ECO:0007669"/>
    <property type="project" value="UniProtKB-SubCell"/>
</dbReference>
<dbReference type="RefSeq" id="WP_184453469.1">
    <property type="nucleotide sequence ID" value="NZ_JACHMK010000001.1"/>
</dbReference>
<dbReference type="AlphaFoldDB" id="A0A923IYI1"/>
<name>A0A923IYI1_9ACTO</name>
<comment type="subcellular location">
    <subcellularLocation>
        <location evidence="1">Cell membrane</location>
        <topology evidence="1">Multi-pass membrane protein</topology>
    </subcellularLocation>
</comment>
<reference evidence="8" key="1">
    <citation type="submission" date="2020-08" db="EMBL/GenBank/DDBJ databases">
        <title>Sequencing the genomes of 1000 actinobacteria strains.</title>
        <authorList>
            <person name="Klenk H.-P."/>
        </authorList>
    </citation>
    <scope>NUCLEOTIDE SEQUENCE</scope>
    <source>
        <strain evidence="8">DSM 10695</strain>
    </source>
</reference>
<evidence type="ECO:0000256" key="2">
    <source>
        <dbReference type="ARBA" id="ARBA00022475"/>
    </source>
</evidence>
<comment type="caution">
    <text evidence="8">The sequence shown here is derived from an EMBL/GenBank/DDBJ whole genome shotgun (WGS) entry which is preliminary data.</text>
</comment>
<organism evidence="8 9">
    <name type="scientific">Schaalia hyovaginalis</name>
    <dbReference type="NCBI Taxonomy" id="29316"/>
    <lineage>
        <taxon>Bacteria</taxon>
        <taxon>Bacillati</taxon>
        <taxon>Actinomycetota</taxon>
        <taxon>Actinomycetes</taxon>
        <taxon>Actinomycetales</taxon>
        <taxon>Actinomycetaceae</taxon>
        <taxon>Schaalia</taxon>
    </lineage>
</organism>
<feature type="domain" description="Phosphatidylglycerol lysyltransferase C-terminal" evidence="7">
    <location>
        <begin position="528"/>
        <end position="826"/>
    </location>
</feature>
<evidence type="ECO:0000256" key="5">
    <source>
        <dbReference type="ARBA" id="ARBA00023136"/>
    </source>
</evidence>
<dbReference type="Gene3D" id="1.20.1540.10">
    <property type="entry name" value="Rhomboid-like"/>
    <property type="match status" value="1"/>
</dbReference>
<evidence type="ECO:0000313" key="8">
    <source>
        <dbReference type="EMBL" id="MBB6335210.1"/>
    </source>
</evidence>
<keyword evidence="3 6" id="KW-0812">Transmembrane</keyword>
<dbReference type="EMBL" id="JACHMK010000001">
    <property type="protein sequence ID" value="MBB6335210.1"/>
    <property type="molecule type" value="Genomic_DNA"/>
</dbReference>
<dbReference type="PANTHER" id="PTHR34697:SF2">
    <property type="entry name" value="PHOSPHATIDYLGLYCEROL LYSYLTRANSFERASE"/>
    <property type="match status" value="1"/>
</dbReference>
<feature type="transmembrane region" description="Helical" evidence="6">
    <location>
        <begin position="243"/>
        <end position="264"/>
    </location>
</feature>
<proteinExistence type="predicted"/>
<feature type="transmembrane region" description="Helical" evidence="6">
    <location>
        <begin position="419"/>
        <end position="438"/>
    </location>
</feature>
<accession>A0A923IYI1</accession>
<dbReference type="InterPro" id="IPR051211">
    <property type="entry name" value="PG_lysyltransferase"/>
</dbReference>
<dbReference type="Proteomes" id="UP000617426">
    <property type="component" value="Unassembled WGS sequence"/>
</dbReference>
<keyword evidence="2" id="KW-1003">Cell membrane</keyword>
<dbReference type="PANTHER" id="PTHR34697">
    <property type="entry name" value="PHOSPHATIDYLGLYCEROL LYSYLTRANSFERASE"/>
    <property type="match status" value="1"/>
</dbReference>
<feature type="transmembrane region" description="Helical" evidence="6">
    <location>
        <begin position="48"/>
        <end position="67"/>
    </location>
</feature>
<evidence type="ECO:0000256" key="6">
    <source>
        <dbReference type="SAM" id="Phobius"/>
    </source>
</evidence>
<dbReference type="InterPro" id="IPR024320">
    <property type="entry name" value="LPG_synthase_C"/>
</dbReference>
<feature type="transmembrane region" description="Helical" evidence="6">
    <location>
        <begin position="337"/>
        <end position="356"/>
    </location>
</feature>
<evidence type="ECO:0000313" key="9">
    <source>
        <dbReference type="Proteomes" id="UP000617426"/>
    </source>
</evidence>
<feature type="transmembrane region" description="Helical" evidence="6">
    <location>
        <begin position="121"/>
        <end position="142"/>
    </location>
</feature>